<keyword evidence="5" id="KW-1185">Reference proteome</keyword>
<evidence type="ECO:0000313" key="4">
    <source>
        <dbReference type="EMBL" id="QUJ73775.1"/>
    </source>
</evidence>
<evidence type="ECO:0000313" key="5">
    <source>
        <dbReference type="Proteomes" id="UP000011659"/>
    </source>
</evidence>
<dbReference type="Pfam" id="PF02065">
    <property type="entry name" value="Melibiase"/>
    <property type="match status" value="1"/>
</dbReference>
<dbReference type="InterPro" id="IPR002252">
    <property type="entry name" value="Glyco_hydro_36"/>
</dbReference>
<name>M0JTG0_9EURY</name>
<dbReference type="RefSeq" id="WP_004965359.1">
    <property type="nucleotide sequence ID" value="NZ_AOLR01000029.1"/>
</dbReference>
<dbReference type="Gene3D" id="3.20.20.70">
    <property type="entry name" value="Aldolase class I"/>
    <property type="match status" value="1"/>
</dbReference>
<sequence>MARLDAGQTTVQFKPGAARLIVQQGNTKLATGTVQAELDDKTFPTTDVYSLYNGEDGIRVRYDSPDAETTIELTTVDGGVHVSVSVTNTTVEPKTVGRLCPLVADDLAFGTETGVYRHGYQSWTPTATLPVGQTFPAVDPVDVPMMTDVAAPTSTSHCQIGFTDGHDHLTAGFLNHSAFVTRFDYEHGDGVESLSAVCPGDGVELAPGETLTSAPLRLDATRPVDEALAVIAKQTGARMDARVGEWVPTGWCSWYHYFTGVTADDVRENRAALDEWGLPVEIVQLDDGYQTAFGDWRTLAEGFEDMASLVKGIDDAEHTPGLWLAPFFVQEDAALVDAHPEWLLTDGDGEFVPAGERHGEMYGLDLTHPDVQAWLRETFRTITEEWGFSYLKLDFLYAGALPGERFADMTRAEAYRQGLATIREAVGEEVYILGCGAPQGQSVGYVDAMRVGPDTAEYWVREGESASEPAHENAIRNVLNRDFLHRQWWVNDPDCQLVRETTELSMAQRETFAAIVALTGGSNLFSDKISDIGTAGRDLLSRSVPPINDGTVSGVGQVEFPERVVCERPADGGRSVALFNWSDEPETLSLSFDSDERGWNALEGEPVAAGGTVKRSVPAYGCLLVHVAPAVDRPYLLGTDHLAGFGDRLEQVTWDVDETGGELSLTLNVETEQNVWIAVPDGWTAAEVDTSSGTGPLAITASPGTTAVSFKQS</sequence>
<dbReference type="PANTHER" id="PTHR43053:SF3">
    <property type="entry name" value="ALPHA-GALACTOSIDASE C-RELATED"/>
    <property type="match status" value="1"/>
</dbReference>
<dbReference type="GO" id="GO:0004557">
    <property type="term" value="F:alpha-galactosidase activity"/>
    <property type="evidence" value="ECO:0007669"/>
    <property type="project" value="InterPro"/>
</dbReference>
<dbReference type="PANTHER" id="PTHR43053">
    <property type="entry name" value="GLYCOSIDASE FAMILY 31"/>
    <property type="match status" value="1"/>
</dbReference>
<gene>
    <name evidence="3" type="ORF">C436_16260</name>
    <name evidence="4" type="ORF">KDQ40_16235</name>
</gene>
<reference evidence="4" key="2">
    <citation type="submission" date="2021-04" db="EMBL/GenBank/DDBJ databases">
        <title>Complete Genome sequence and Methylome Analysis of the Haloarchaeon Haloarcula sinaiiensis.</title>
        <authorList>
            <person name="Fomenkov A."/>
            <person name="DasSarma P."/>
            <person name="DasSarma S."/>
            <person name="Roberts R.J."/>
        </authorList>
    </citation>
    <scope>NUCLEOTIDE SEQUENCE</scope>
    <source>
        <strain evidence="4">ATCC 33800</strain>
        <plasmid evidence="4">pHsi117</plasmid>
    </source>
</reference>
<keyword evidence="2" id="KW-0326">Glycosidase</keyword>
<evidence type="ECO:0000313" key="3">
    <source>
        <dbReference type="EMBL" id="EMA11254.1"/>
    </source>
</evidence>
<proteinExistence type="predicted"/>
<dbReference type="Proteomes" id="UP000682967">
    <property type="component" value="Plasmid pHsi117"/>
</dbReference>
<dbReference type="GeneID" id="64824537"/>
<dbReference type="CDD" id="cd14791">
    <property type="entry name" value="GH36"/>
    <property type="match status" value="1"/>
</dbReference>
<dbReference type="EMBL" id="AOLR01000029">
    <property type="protein sequence ID" value="EMA11254.1"/>
    <property type="molecule type" value="Genomic_DNA"/>
</dbReference>
<accession>M0JTG0</accession>
<keyword evidence="1" id="KW-0378">Hydrolase</keyword>
<keyword evidence="4" id="KW-0614">Plasmid</keyword>
<evidence type="ECO:0000256" key="1">
    <source>
        <dbReference type="ARBA" id="ARBA00022801"/>
    </source>
</evidence>
<dbReference type="OrthoDB" id="300486at2157"/>
<dbReference type="PATRIC" id="fig|662476.7.peg.3254"/>
<dbReference type="AlphaFoldDB" id="M0JTG0"/>
<dbReference type="SUPFAM" id="SSF51445">
    <property type="entry name" value="(Trans)glycosidases"/>
    <property type="match status" value="1"/>
</dbReference>
<dbReference type="InterPro" id="IPR050985">
    <property type="entry name" value="Alpha-glycosidase_related"/>
</dbReference>
<dbReference type="GO" id="GO:0016052">
    <property type="term" value="P:carbohydrate catabolic process"/>
    <property type="evidence" value="ECO:0007669"/>
    <property type="project" value="InterPro"/>
</dbReference>
<protein>
    <submittedName>
        <fullName evidence="3 4">Alpha-galactosidase</fullName>
    </submittedName>
</protein>
<evidence type="ECO:0000313" key="6">
    <source>
        <dbReference type="Proteomes" id="UP000682967"/>
    </source>
</evidence>
<evidence type="ECO:0000256" key="2">
    <source>
        <dbReference type="ARBA" id="ARBA00023295"/>
    </source>
</evidence>
<dbReference type="InterPro" id="IPR017853">
    <property type="entry name" value="GH"/>
</dbReference>
<geneLocation type="plasmid" evidence="4 6">
    <name>pHsi117</name>
</geneLocation>
<dbReference type="EMBL" id="CP073367">
    <property type="protein sequence ID" value="QUJ73775.1"/>
    <property type="molecule type" value="Genomic_DNA"/>
</dbReference>
<dbReference type="Proteomes" id="UP000011659">
    <property type="component" value="Unassembled WGS sequence"/>
</dbReference>
<reference evidence="3 5" key="1">
    <citation type="journal article" date="2014" name="PLoS Genet.">
        <title>Phylogenetically driven sequencing of extremely halophilic archaea reveals strategies for static and dynamic osmo-response.</title>
        <authorList>
            <person name="Becker E.A."/>
            <person name="Seitzer P.M."/>
            <person name="Tritt A."/>
            <person name="Larsen D."/>
            <person name="Krusor M."/>
            <person name="Yao A.I."/>
            <person name="Wu D."/>
            <person name="Madern D."/>
            <person name="Eisen J.A."/>
            <person name="Darling A.E."/>
            <person name="Facciotti M.T."/>
        </authorList>
    </citation>
    <scope>NUCLEOTIDE SEQUENCE [LARGE SCALE GENOMIC DNA]</scope>
    <source>
        <strain evidence="3 5">ATCC 33800</strain>
    </source>
</reference>
<dbReference type="KEGG" id="hsin:KDQ40_16235"/>
<dbReference type="InterPro" id="IPR013785">
    <property type="entry name" value="Aldolase_TIM"/>
</dbReference>
<organism evidence="3 5">
    <name type="scientific">Haloarcula marismortui ATCC 33800</name>
    <dbReference type="NCBI Taxonomy" id="662476"/>
    <lineage>
        <taxon>Archaea</taxon>
        <taxon>Methanobacteriati</taxon>
        <taxon>Methanobacteriota</taxon>
        <taxon>Stenosarchaea group</taxon>
        <taxon>Halobacteria</taxon>
        <taxon>Halobacteriales</taxon>
        <taxon>Haloarculaceae</taxon>
        <taxon>Haloarcula</taxon>
    </lineage>
</organism>